<keyword evidence="1" id="KW-0732">Signal</keyword>
<dbReference type="GO" id="GO:0090313">
    <property type="term" value="P:regulation of protein targeting to membrane"/>
    <property type="evidence" value="ECO:0007669"/>
    <property type="project" value="TreeGrafter"/>
</dbReference>
<comment type="caution">
    <text evidence="2">The sequence shown here is derived from an EMBL/GenBank/DDBJ whole genome shotgun (WGS) entry which is preliminary data.</text>
</comment>
<gene>
    <name evidence="2" type="ORF">C8D99_11824</name>
</gene>
<protein>
    <submittedName>
        <fullName evidence="2">Translocation and assembly module TamB</fullName>
    </submittedName>
</protein>
<proteinExistence type="predicted"/>
<dbReference type="PANTHER" id="PTHR30441:SF8">
    <property type="entry name" value="DUF748 DOMAIN-CONTAINING PROTEIN"/>
    <property type="match status" value="1"/>
</dbReference>
<feature type="chain" id="PRO_5020984153" evidence="1">
    <location>
        <begin position="22"/>
        <end position="1201"/>
    </location>
</feature>
<name>A0A4R8M1V6_9BACT</name>
<dbReference type="AlphaFoldDB" id="A0A4R8M1V6"/>
<feature type="signal peptide" evidence="1">
    <location>
        <begin position="1"/>
        <end position="21"/>
    </location>
</feature>
<dbReference type="PANTHER" id="PTHR30441">
    <property type="entry name" value="DUF748 DOMAIN-CONTAINING PROTEIN"/>
    <property type="match status" value="1"/>
</dbReference>
<dbReference type="RefSeq" id="WP_133958562.1">
    <property type="nucleotide sequence ID" value="NZ_SORI01000018.1"/>
</dbReference>
<evidence type="ECO:0000256" key="1">
    <source>
        <dbReference type="SAM" id="SignalP"/>
    </source>
</evidence>
<keyword evidence="3" id="KW-1185">Reference proteome</keyword>
<dbReference type="EMBL" id="SORI01000018">
    <property type="protein sequence ID" value="TDY56668.1"/>
    <property type="molecule type" value="Genomic_DNA"/>
</dbReference>
<evidence type="ECO:0000313" key="2">
    <source>
        <dbReference type="EMBL" id="TDY56668.1"/>
    </source>
</evidence>
<dbReference type="OrthoDB" id="286at2"/>
<sequence>MGKPAKKAVLFVFLLAGLAAAAALFLISGKDAGTDFFKTSLNEALRDLPGWSLQADRFSGNPVTGFTAWNVRVSFEDGEIARADNLTVSLSLLSLLKGSAGIDKISVKNAFVAAEDLFAAARKTELPSAPGGKPLDLPVVILTPSEVSTPLGNVKLDLLRLTPGQGTVTLEGKGNFLGMPVEMGGSLAEDESISLTDGFLKAGSATATLSGEMFPEFFLEGAVESLDLEKAASLLSVPFSMKGTVASTLTISRPGGKLLLSGEGEILGGDIWDLLTEGRFHWSADGEKATLSPAGGKVFSSPVEGSLSVFFASAPLAEIKLSLKSVDFQEWTRFFSWLSFGRGTLSSLRVDLEGPFDRLGGTVAFASPRAVLEGFPVADLKGSLELAEGSRIDLGTTGKWLESSFSASGKVLVDDTGRTETVLDIRSDRFDLKSSGAAYAPGLALAGTGTGKLSLKYPFEGKMTLSGTLAAPKFTVLGAPAESLSAVFTGTADVLNVSSVSLSIPGGGTVSGKGILSGLSGDTPAMAFEGEGKNIRWAFIESLASSSKPLDASGTADLRWSARSPLSAPAVEFDVRGKDTPLSKTLPLRGAVLKGRFSGGELTLSEGTASLWGGKVQFSGKASSLAHSPALNLRGTFSGLALRQAAADLGTALSSASGTLAGEFSLSGKASAPALSLSLNGPELSAGGLSVRSLAAKAEGTLPTLRLTSFAARVLDAPVTAEGTLELKDRGRINLSASSGELDLRKLSAAFFPDVSLGGTAAGKVTLSGTMGGALAAVFSGTSPLVTFHGLLLEKAAFSLKPDGKGAYALSAQGALGKSILAVEGKMAFTPKGTEITLKNSKKIDLGATAAGLSAQAAGMVSGEADFTARGILDEKENTWEGRIRSASLGFYRTEVKAVDIPFTWKDGRINVIDGKAEYHGGPASISGMVDPVTMRWEGNLTVKGMDLGNATERILEGRGSVTGKADLTARGSGTGGMVGMVFGSGQLTAKDGSVSGFEALKSVSDTGVVKFSSVLASFNLDGRNIFLLPGSRVSAPVGDNVYRYFSASGSLGWNDSPLDLKCVGDINVRALNAFLGALQGIIAVDGNPLTDPAFLQRFLSGLLGGMSVRDFRETSFNLRGTWDAPLLTDLKVTSAAAPASIPRPNGSGKNETQIKITVEIPTGEGKDTSTSTEDQVKKQLLENIMKQIIRPGTDDGGPQD</sequence>
<evidence type="ECO:0000313" key="3">
    <source>
        <dbReference type="Proteomes" id="UP000295066"/>
    </source>
</evidence>
<reference evidence="2 3" key="1">
    <citation type="submission" date="2019-03" db="EMBL/GenBank/DDBJ databases">
        <title>Genomic Encyclopedia of Type Strains, Phase IV (KMG-IV): sequencing the most valuable type-strain genomes for metagenomic binning, comparative biology and taxonomic classification.</title>
        <authorList>
            <person name="Goeker M."/>
        </authorList>
    </citation>
    <scope>NUCLEOTIDE SEQUENCE [LARGE SCALE GENOMIC DNA]</scope>
    <source>
        <strain evidence="2 3">DSM 25964</strain>
    </source>
</reference>
<accession>A0A4R8M1V6</accession>
<dbReference type="Proteomes" id="UP000295066">
    <property type="component" value="Unassembled WGS sequence"/>
</dbReference>
<dbReference type="InterPro" id="IPR052894">
    <property type="entry name" value="AsmA-related"/>
</dbReference>
<dbReference type="GO" id="GO:0005886">
    <property type="term" value="C:plasma membrane"/>
    <property type="evidence" value="ECO:0007669"/>
    <property type="project" value="TreeGrafter"/>
</dbReference>
<organism evidence="2 3">
    <name type="scientific">Aminivibrio pyruvatiphilus</name>
    <dbReference type="NCBI Taxonomy" id="1005740"/>
    <lineage>
        <taxon>Bacteria</taxon>
        <taxon>Thermotogati</taxon>
        <taxon>Synergistota</taxon>
        <taxon>Synergistia</taxon>
        <taxon>Synergistales</taxon>
        <taxon>Aminobacteriaceae</taxon>
        <taxon>Aminivibrio</taxon>
    </lineage>
</organism>